<accession>A0AAE0FZK7</accession>
<dbReference type="Proteomes" id="UP001190700">
    <property type="component" value="Unassembled WGS sequence"/>
</dbReference>
<gene>
    <name evidence="1" type="ORF">CYMTET_22864</name>
</gene>
<protein>
    <submittedName>
        <fullName evidence="1">Uncharacterized protein</fullName>
    </submittedName>
</protein>
<proteinExistence type="predicted"/>
<organism evidence="1 2">
    <name type="scientific">Cymbomonas tetramitiformis</name>
    <dbReference type="NCBI Taxonomy" id="36881"/>
    <lineage>
        <taxon>Eukaryota</taxon>
        <taxon>Viridiplantae</taxon>
        <taxon>Chlorophyta</taxon>
        <taxon>Pyramimonadophyceae</taxon>
        <taxon>Pyramimonadales</taxon>
        <taxon>Pyramimonadaceae</taxon>
        <taxon>Cymbomonas</taxon>
    </lineage>
</organism>
<reference evidence="1 2" key="1">
    <citation type="journal article" date="2015" name="Genome Biol. Evol.">
        <title>Comparative Genomics of a Bacterivorous Green Alga Reveals Evolutionary Causalities and Consequences of Phago-Mixotrophic Mode of Nutrition.</title>
        <authorList>
            <person name="Burns J.A."/>
            <person name="Paasch A."/>
            <person name="Narechania A."/>
            <person name="Kim E."/>
        </authorList>
    </citation>
    <scope>NUCLEOTIDE SEQUENCE [LARGE SCALE GENOMIC DNA]</scope>
    <source>
        <strain evidence="1 2">PLY_AMNH</strain>
    </source>
</reference>
<evidence type="ECO:0000313" key="2">
    <source>
        <dbReference type="Proteomes" id="UP001190700"/>
    </source>
</evidence>
<name>A0AAE0FZK7_9CHLO</name>
<sequence length="226" mass="23579">MTALCSTLPASPVLCCDGRVLRPSRGSTQASGSTPSKIVCLGSIDNCNRAGTTADQNQIIQRKVSGASSDSSSNFTSAVQRTASGIAAVALFASASVPALALDNDTALRALRQNSYSLSSGRSGETMEDVPQALSSTEAGVSAGEERLSLFVDGKMNASVRKCATKCVATCTRGGGGAPGLGPLSVRKEPVVFKEGFRSRKYCLSECTKVIINSAHYNWYQNLNHC</sequence>
<evidence type="ECO:0000313" key="1">
    <source>
        <dbReference type="EMBL" id="KAK3268647.1"/>
    </source>
</evidence>
<dbReference type="EMBL" id="LGRX02011702">
    <property type="protein sequence ID" value="KAK3268647.1"/>
    <property type="molecule type" value="Genomic_DNA"/>
</dbReference>
<dbReference type="AlphaFoldDB" id="A0AAE0FZK7"/>
<keyword evidence="2" id="KW-1185">Reference proteome</keyword>
<dbReference type="PANTHER" id="PTHR36006:SF2">
    <property type="entry name" value="OS06G0704200 PROTEIN"/>
    <property type="match status" value="1"/>
</dbReference>
<comment type="caution">
    <text evidence="1">The sequence shown here is derived from an EMBL/GenBank/DDBJ whole genome shotgun (WGS) entry which is preliminary data.</text>
</comment>
<dbReference type="PANTHER" id="PTHR36006">
    <property type="entry name" value="BNAC02G25390D PROTEIN"/>
    <property type="match status" value="1"/>
</dbReference>